<evidence type="ECO:0000256" key="6">
    <source>
        <dbReference type="ARBA" id="ARBA00023163"/>
    </source>
</evidence>
<dbReference type="Gene3D" id="3.30.730.10">
    <property type="entry name" value="AP2/ERF domain"/>
    <property type="match status" value="1"/>
</dbReference>
<evidence type="ECO:0000256" key="2">
    <source>
        <dbReference type="ARBA" id="ARBA00023015"/>
    </source>
</evidence>
<dbReference type="InterPro" id="IPR001471">
    <property type="entry name" value="AP2/ERF_dom"/>
</dbReference>
<evidence type="ECO:0000256" key="8">
    <source>
        <dbReference type="ARBA" id="ARBA00024343"/>
    </source>
</evidence>
<dbReference type="GO" id="GO:0006950">
    <property type="term" value="P:response to stress"/>
    <property type="evidence" value="ECO:0007669"/>
    <property type="project" value="TreeGrafter"/>
</dbReference>
<evidence type="ECO:0000256" key="5">
    <source>
        <dbReference type="ARBA" id="ARBA00023159"/>
    </source>
</evidence>
<dbReference type="InterPro" id="IPR016177">
    <property type="entry name" value="DNA-bd_dom_sf"/>
</dbReference>
<protein>
    <recommendedName>
        <fullName evidence="10">AP2/ERF domain-containing protein</fullName>
    </recommendedName>
</protein>
<keyword evidence="12" id="KW-1185">Reference proteome</keyword>
<evidence type="ECO:0000256" key="1">
    <source>
        <dbReference type="ARBA" id="ARBA00004123"/>
    </source>
</evidence>
<dbReference type="SUPFAM" id="SSF54171">
    <property type="entry name" value="DNA-binding domain"/>
    <property type="match status" value="1"/>
</dbReference>
<reference evidence="11" key="1">
    <citation type="submission" date="2023-10" db="EMBL/GenBank/DDBJ databases">
        <authorList>
            <person name="Domelevo Entfellner J.-B."/>
        </authorList>
    </citation>
    <scope>NUCLEOTIDE SEQUENCE</scope>
</reference>
<dbReference type="Proteomes" id="UP001189624">
    <property type="component" value="Chromosome 10"/>
</dbReference>
<dbReference type="Pfam" id="PF00847">
    <property type="entry name" value="AP2"/>
    <property type="match status" value="1"/>
</dbReference>
<dbReference type="FunFam" id="3.30.730.10:FF:000001">
    <property type="entry name" value="Ethylene-responsive transcription factor 2"/>
    <property type="match status" value="1"/>
</dbReference>
<dbReference type="GO" id="GO:0045893">
    <property type="term" value="P:positive regulation of DNA-templated transcription"/>
    <property type="evidence" value="ECO:0007669"/>
    <property type="project" value="TreeGrafter"/>
</dbReference>
<keyword evidence="7" id="KW-0539">Nucleus</keyword>
<gene>
    <name evidence="11" type="ORF">AYBTSS11_LOCUS28437</name>
</gene>
<feature type="domain" description="AP2/ERF" evidence="10">
    <location>
        <begin position="67"/>
        <end position="124"/>
    </location>
</feature>
<evidence type="ECO:0000313" key="12">
    <source>
        <dbReference type="Proteomes" id="UP001189624"/>
    </source>
</evidence>
<accession>A0AA86W100</accession>
<dbReference type="InterPro" id="IPR036955">
    <property type="entry name" value="AP2/ERF_dom_sf"/>
</dbReference>
<feature type="region of interest" description="Disordered" evidence="9">
    <location>
        <begin position="143"/>
        <end position="166"/>
    </location>
</feature>
<keyword evidence="5" id="KW-0010">Activator</keyword>
<evidence type="ECO:0000256" key="9">
    <source>
        <dbReference type="SAM" id="MobiDB-lite"/>
    </source>
</evidence>
<dbReference type="PANTHER" id="PTHR31241">
    <property type="entry name" value="DEHYDRATION-RESPONSIVE ELEMENT-BINDING PROTEIN 2C"/>
    <property type="match status" value="1"/>
</dbReference>
<feature type="compositionally biased region" description="Basic residues" evidence="9">
    <location>
        <begin position="44"/>
        <end position="55"/>
    </location>
</feature>
<dbReference type="SMART" id="SM00380">
    <property type="entry name" value="AP2"/>
    <property type="match status" value="1"/>
</dbReference>
<dbReference type="PANTHER" id="PTHR31241:SF62">
    <property type="entry name" value="DEHYDRATION-RESPONSIVE ELEMENT-BINDING PROTEIN 2D"/>
    <property type="match status" value="1"/>
</dbReference>
<dbReference type="GO" id="GO:0000976">
    <property type="term" value="F:transcription cis-regulatory region binding"/>
    <property type="evidence" value="ECO:0007669"/>
    <property type="project" value="TreeGrafter"/>
</dbReference>
<proteinExistence type="inferred from homology"/>
<sequence>MFLPVSATSQFSASILCYVCKCLSLTDHDSFPKMEEAKGERVGLGKRPRSRKGCMKGKGGPQNATCRYRGVRQRTWGKWVAEIRDPKRGLRLWLGTFNTSIEAAHAYDDAARSLYGASANLNLGAPNNHASHDHCLNIVPTAQSPQPDAPTLVDSKTDDTPTDNTTLFEETSNIEGLFWETSLERDTWTSSRNSIRDDFLELNTIVHGLNDWDRR</sequence>
<keyword evidence="3" id="KW-0346">Stress response</keyword>
<dbReference type="AlphaFoldDB" id="A0AA86W100"/>
<name>A0AA86W100_9FABA</name>
<keyword evidence="2" id="KW-0805">Transcription regulation</keyword>
<comment type="subcellular location">
    <subcellularLocation>
        <location evidence="1">Nucleus</location>
    </subcellularLocation>
</comment>
<comment type="similarity">
    <text evidence="8">Belongs to the AP2/ERF transcription factor family. ERF subfamily.</text>
</comment>
<dbReference type="EMBL" id="OY731407">
    <property type="protein sequence ID" value="CAJ1976300.1"/>
    <property type="molecule type" value="Genomic_DNA"/>
</dbReference>
<evidence type="ECO:0000259" key="10">
    <source>
        <dbReference type="PROSITE" id="PS51032"/>
    </source>
</evidence>
<feature type="region of interest" description="Disordered" evidence="9">
    <location>
        <begin position="38"/>
        <end position="62"/>
    </location>
</feature>
<dbReference type="GO" id="GO:0005634">
    <property type="term" value="C:nucleus"/>
    <property type="evidence" value="ECO:0007669"/>
    <property type="project" value="UniProtKB-SubCell"/>
</dbReference>
<dbReference type="GO" id="GO:0003700">
    <property type="term" value="F:DNA-binding transcription factor activity"/>
    <property type="evidence" value="ECO:0007669"/>
    <property type="project" value="InterPro"/>
</dbReference>
<keyword evidence="4" id="KW-0238">DNA-binding</keyword>
<organism evidence="11 12">
    <name type="scientific">Sphenostylis stenocarpa</name>
    <dbReference type="NCBI Taxonomy" id="92480"/>
    <lineage>
        <taxon>Eukaryota</taxon>
        <taxon>Viridiplantae</taxon>
        <taxon>Streptophyta</taxon>
        <taxon>Embryophyta</taxon>
        <taxon>Tracheophyta</taxon>
        <taxon>Spermatophyta</taxon>
        <taxon>Magnoliopsida</taxon>
        <taxon>eudicotyledons</taxon>
        <taxon>Gunneridae</taxon>
        <taxon>Pentapetalae</taxon>
        <taxon>rosids</taxon>
        <taxon>fabids</taxon>
        <taxon>Fabales</taxon>
        <taxon>Fabaceae</taxon>
        <taxon>Papilionoideae</taxon>
        <taxon>50 kb inversion clade</taxon>
        <taxon>NPAAA clade</taxon>
        <taxon>indigoferoid/millettioid clade</taxon>
        <taxon>Phaseoleae</taxon>
        <taxon>Sphenostylis</taxon>
    </lineage>
</organism>
<dbReference type="PRINTS" id="PR00367">
    <property type="entry name" value="ETHRSPELEMNT"/>
</dbReference>
<keyword evidence="6" id="KW-0804">Transcription</keyword>
<evidence type="ECO:0000256" key="3">
    <source>
        <dbReference type="ARBA" id="ARBA00023016"/>
    </source>
</evidence>
<dbReference type="CDD" id="cd00018">
    <property type="entry name" value="AP2"/>
    <property type="match status" value="1"/>
</dbReference>
<evidence type="ECO:0000313" key="11">
    <source>
        <dbReference type="EMBL" id="CAJ1976300.1"/>
    </source>
</evidence>
<dbReference type="PROSITE" id="PS51032">
    <property type="entry name" value="AP2_ERF"/>
    <property type="match status" value="1"/>
</dbReference>
<evidence type="ECO:0000256" key="4">
    <source>
        <dbReference type="ARBA" id="ARBA00023125"/>
    </source>
</evidence>
<evidence type="ECO:0000256" key="7">
    <source>
        <dbReference type="ARBA" id="ARBA00023242"/>
    </source>
</evidence>
<dbReference type="Gramene" id="rna-AYBTSS11_LOCUS28437">
    <property type="protein sequence ID" value="CAJ1976300.1"/>
    <property type="gene ID" value="gene-AYBTSS11_LOCUS28437"/>
</dbReference>